<dbReference type="AlphaFoldDB" id="A0A6J3MFA7"/>
<feature type="disulfide bond" evidence="11">
    <location>
        <begin position="129"/>
        <end position="199"/>
    </location>
</feature>
<dbReference type="EC" id="3.1.1.74" evidence="3"/>
<comment type="catalytic activity">
    <reaction evidence="9">
        <text>cutin + H2O = cutin monomers.</text>
        <dbReference type="EC" id="3.1.1.74"/>
    </reaction>
</comment>
<evidence type="ECO:0000256" key="11">
    <source>
        <dbReference type="PIRSR" id="PIRSR611150-2"/>
    </source>
</evidence>
<keyword evidence="7" id="KW-0378">Hydrolase</keyword>
<protein>
    <recommendedName>
        <fullName evidence="3">cutinase</fullName>
        <ecNumber evidence="3">3.1.1.74</ecNumber>
    </recommendedName>
</protein>
<name>A0A6J3MFA7_9PEZI</name>
<dbReference type="GeneID" id="54361890"/>
<evidence type="ECO:0000256" key="4">
    <source>
        <dbReference type="ARBA" id="ARBA00022487"/>
    </source>
</evidence>
<feature type="disulfide bond" evidence="11">
    <location>
        <begin position="257"/>
        <end position="264"/>
    </location>
</feature>
<comment type="similarity">
    <text evidence="2">Belongs to the cutinase family.</text>
</comment>
<feature type="signal peptide" evidence="12">
    <location>
        <begin position="1"/>
        <end position="22"/>
    </location>
</feature>
<feature type="active site" evidence="10">
    <location>
        <position position="261"/>
    </location>
</feature>
<dbReference type="GO" id="GO:0005576">
    <property type="term" value="C:extracellular region"/>
    <property type="evidence" value="ECO:0007669"/>
    <property type="project" value="UniProtKB-SubCell"/>
</dbReference>
<reference evidence="14" key="3">
    <citation type="submission" date="2025-08" db="UniProtKB">
        <authorList>
            <consortium name="RefSeq"/>
        </authorList>
    </citation>
    <scope>IDENTIFICATION</scope>
    <source>
        <strain evidence="14">CBS 342.82</strain>
    </source>
</reference>
<evidence type="ECO:0000256" key="2">
    <source>
        <dbReference type="ARBA" id="ARBA00007534"/>
    </source>
</evidence>
<keyword evidence="13" id="KW-1185">Reference proteome</keyword>
<keyword evidence="5" id="KW-0964">Secreted</keyword>
<evidence type="ECO:0000256" key="12">
    <source>
        <dbReference type="SAM" id="SignalP"/>
    </source>
</evidence>
<dbReference type="GO" id="GO:0016052">
    <property type="term" value="P:carbohydrate catabolic process"/>
    <property type="evidence" value="ECO:0007669"/>
    <property type="project" value="TreeGrafter"/>
</dbReference>
<evidence type="ECO:0000256" key="10">
    <source>
        <dbReference type="PIRSR" id="PIRSR611150-1"/>
    </source>
</evidence>
<dbReference type="Proteomes" id="UP000504637">
    <property type="component" value="Unplaced"/>
</dbReference>
<evidence type="ECO:0000256" key="3">
    <source>
        <dbReference type="ARBA" id="ARBA00013095"/>
    </source>
</evidence>
<dbReference type="SMART" id="SM01110">
    <property type="entry name" value="Cutinase"/>
    <property type="match status" value="1"/>
</dbReference>
<dbReference type="RefSeq" id="XP_033463732.1">
    <property type="nucleotide sequence ID" value="XM_033604090.1"/>
</dbReference>
<gene>
    <name evidence="14" type="ORF">K489DRAFT_377133</name>
</gene>
<evidence type="ECO:0000256" key="7">
    <source>
        <dbReference type="ARBA" id="ARBA00022801"/>
    </source>
</evidence>
<evidence type="ECO:0000256" key="1">
    <source>
        <dbReference type="ARBA" id="ARBA00004613"/>
    </source>
</evidence>
<accession>A0A6J3MFA7</accession>
<feature type="active site" description="Proton donor/acceptor" evidence="10">
    <location>
        <position position="274"/>
    </location>
</feature>
<reference evidence="14" key="2">
    <citation type="submission" date="2020-04" db="EMBL/GenBank/DDBJ databases">
        <authorList>
            <consortium name="NCBI Genome Project"/>
        </authorList>
    </citation>
    <scope>NUCLEOTIDE SEQUENCE</scope>
    <source>
        <strain evidence="14">CBS 342.82</strain>
    </source>
</reference>
<evidence type="ECO:0000256" key="5">
    <source>
        <dbReference type="ARBA" id="ARBA00022525"/>
    </source>
</evidence>
<dbReference type="SUPFAM" id="SSF53474">
    <property type="entry name" value="alpha/beta-Hydrolases"/>
    <property type="match status" value="1"/>
</dbReference>
<feature type="chain" id="PRO_5026881641" description="cutinase" evidence="12">
    <location>
        <begin position="23"/>
        <end position="295"/>
    </location>
</feature>
<evidence type="ECO:0000256" key="6">
    <source>
        <dbReference type="ARBA" id="ARBA00022729"/>
    </source>
</evidence>
<dbReference type="InterPro" id="IPR000675">
    <property type="entry name" value="Cutinase/axe"/>
</dbReference>
<keyword evidence="8 11" id="KW-1015">Disulfide bond</keyword>
<keyword evidence="6 12" id="KW-0732">Signal</keyword>
<dbReference type="PANTHER" id="PTHR48250:SF3">
    <property type="entry name" value="CUTINASE 1-RELATED"/>
    <property type="match status" value="1"/>
</dbReference>
<dbReference type="PANTHER" id="PTHR48250">
    <property type="entry name" value="CUTINASE 2-RELATED"/>
    <property type="match status" value="1"/>
</dbReference>
<organism evidence="14">
    <name type="scientific">Dissoconium aciculare CBS 342.82</name>
    <dbReference type="NCBI Taxonomy" id="1314786"/>
    <lineage>
        <taxon>Eukaryota</taxon>
        <taxon>Fungi</taxon>
        <taxon>Dikarya</taxon>
        <taxon>Ascomycota</taxon>
        <taxon>Pezizomycotina</taxon>
        <taxon>Dothideomycetes</taxon>
        <taxon>Dothideomycetidae</taxon>
        <taxon>Mycosphaerellales</taxon>
        <taxon>Dissoconiaceae</taxon>
        <taxon>Dissoconium</taxon>
    </lineage>
</organism>
<evidence type="ECO:0000313" key="14">
    <source>
        <dbReference type="RefSeq" id="XP_033463732.1"/>
    </source>
</evidence>
<keyword evidence="4" id="KW-0719">Serine esterase</keyword>
<proteinExistence type="inferred from homology"/>
<evidence type="ECO:0000256" key="8">
    <source>
        <dbReference type="ARBA" id="ARBA00023157"/>
    </source>
</evidence>
<feature type="active site" description="Nucleophile" evidence="10">
    <location>
        <position position="210"/>
    </location>
</feature>
<sequence>MVFSVKSALGVAVLALSPVVLAAAIPEPGSIWVRQDFGSCRNQSCAVATVSGSTGSSVYDFSSYPVGDTQDGNCCIVRYFPAAKDALYKARPGLQQYCASHGGDAPLDKNPPGITTVTVVNPKSKRATCKANILIYSKGTLEPGDLGITLGPQIKAGLDAKLWEVRGVQYDNSFANDYCLGLPGGINVRQALAKAVSDCPNARIHMSGYSQGALVTRNALARAAASDVAKVANVVTFGDPFVGAKIGQYSGPIHVFCAQGDGVCNGQLDVGLAHLSYFANVNAGVALLKAGQANA</sequence>
<dbReference type="InterPro" id="IPR029058">
    <property type="entry name" value="AB_hydrolase_fold"/>
</dbReference>
<dbReference type="OrthoDB" id="2975078at2759"/>
<reference evidence="14" key="1">
    <citation type="submission" date="2020-01" db="EMBL/GenBank/DDBJ databases">
        <authorList>
            <consortium name="DOE Joint Genome Institute"/>
            <person name="Haridas S."/>
            <person name="Albert R."/>
            <person name="Binder M."/>
            <person name="Bloem J."/>
            <person name="Labutti K."/>
            <person name="Salamov A."/>
            <person name="Andreopoulos B."/>
            <person name="Baker S.E."/>
            <person name="Barry K."/>
            <person name="Bills G."/>
            <person name="Bluhm B.H."/>
            <person name="Cannon C."/>
            <person name="Castanera R."/>
            <person name="Culley D.E."/>
            <person name="Daum C."/>
            <person name="Ezra D."/>
            <person name="Gonzalez J.B."/>
            <person name="Henrissat B."/>
            <person name="Kuo A."/>
            <person name="Liang C."/>
            <person name="Lipzen A."/>
            <person name="Lutzoni F."/>
            <person name="Magnuson J."/>
            <person name="Mondo S."/>
            <person name="Nolan M."/>
            <person name="Ohm R."/>
            <person name="Pangilinan J."/>
            <person name="Park H.-J."/>
            <person name="Ramirez L."/>
            <person name="Alfaro M."/>
            <person name="Sun H."/>
            <person name="Tritt A."/>
            <person name="Yoshinaga Y."/>
            <person name="Zwiers L.-H."/>
            <person name="Turgeon B.G."/>
            <person name="Goodwin S.B."/>
            <person name="Spatafora J.W."/>
            <person name="Crous P.W."/>
            <person name="Grigoriev I.V."/>
        </authorList>
    </citation>
    <scope>NUCLEOTIDE SEQUENCE</scope>
    <source>
        <strain evidence="14">CBS 342.82</strain>
    </source>
</reference>
<dbReference type="Pfam" id="PF01083">
    <property type="entry name" value="Cutinase"/>
    <property type="match status" value="1"/>
</dbReference>
<dbReference type="Gene3D" id="3.40.50.1820">
    <property type="entry name" value="alpha/beta hydrolase"/>
    <property type="match status" value="1"/>
</dbReference>
<comment type="subcellular location">
    <subcellularLocation>
        <location evidence="1">Secreted</location>
    </subcellularLocation>
</comment>
<dbReference type="GO" id="GO:0050525">
    <property type="term" value="F:cutinase activity"/>
    <property type="evidence" value="ECO:0007669"/>
    <property type="project" value="UniProtKB-EC"/>
</dbReference>
<dbReference type="InterPro" id="IPR011150">
    <property type="entry name" value="Cutinase_monf"/>
</dbReference>
<evidence type="ECO:0000256" key="9">
    <source>
        <dbReference type="ARBA" id="ARBA00034045"/>
    </source>
</evidence>
<evidence type="ECO:0000313" key="13">
    <source>
        <dbReference type="Proteomes" id="UP000504637"/>
    </source>
</evidence>